<sequence>MVGIQLKSIPQKPLWLLETAYDSGAISQHIFGEPPVSFQPRIVKLAGSGTQKKKQIPTVKVPGSGGPSRAKTVKKSNGNQTFVP</sequence>
<dbReference type="AlphaFoldDB" id="J9Z8P0"/>
<feature type="compositionally biased region" description="Polar residues" evidence="1">
    <location>
        <begin position="75"/>
        <end position="84"/>
    </location>
</feature>
<reference evidence="2 3" key="1">
    <citation type="journal article" date="2011" name="J. Microbiol.">
        <title>Complete genome of Leptospirillum ferriphilum ML-04 provides insight into its physiology and environmental adaptation.</title>
        <authorList>
            <person name="Mi S."/>
            <person name="Song J."/>
            <person name="Lin J."/>
            <person name="Che Y."/>
            <person name="Zheng H."/>
            <person name="Lin J."/>
        </authorList>
    </citation>
    <scope>NUCLEOTIDE SEQUENCE [LARGE SCALE GENOMIC DNA]</scope>
    <source>
        <strain evidence="2 3">ML-04</strain>
    </source>
</reference>
<dbReference type="KEGG" id="lfi:LFML04_0579"/>
<gene>
    <name evidence="2" type="ordered locus">LFML04_0579</name>
</gene>
<feature type="region of interest" description="Disordered" evidence="1">
    <location>
        <begin position="49"/>
        <end position="84"/>
    </location>
</feature>
<evidence type="ECO:0000313" key="3">
    <source>
        <dbReference type="Proteomes" id="UP000006177"/>
    </source>
</evidence>
<accession>J9Z8P0</accession>
<dbReference type="STRING" id="1048260.LFML04_0579"/>
<dbReference type="HOGENOM" id="CLU_2523490_0_0_0"/>
<proteinExistence type="predicted"/>
<dbReference type="EMBL" id="CP002919">
    <property type="protein sequence ID" value="AFS52815.1"/>
    <property type="molecule type" value="Genomic_DNA"/>
</dbReference>
<dbReference type="PATRIC" id="fig|1048260.3.peg.620"/>
<protein>
    <submittedName>
        <fullName evidence="2">Uncharacterized protein</fullName>
    </submittedName>
</protein>
<evidence type="ECO:0000256" key="1">
    <source>
        <dbReference type="SAM" id="MobiDB-lite"/>
    </source>
</evidence>
<name>J9Z8P0_LEPFM</name>
<dbReference type="Proteomes" id="UP000006177">
    <property type="component" value="Chromosome"/>
</dbReference>
<organism evidence="2 3">
    <name type="scientific">Leptospirillum ferriphilum (strain ML-04)</name>
    <dbReference type="NCBI Taxonomy" id="1048260"/>
    <lineage>
        <taxon>Bacteria</taxon>
        <taxon>Pseudomonadati</taxon>
        <taxon>Nitrospirota</taxon>
        <taxon>Nitrospiria</taxon>
        <taxon>Nitrospirales</taxon>
        <taxon>Nitrospiraceae</taxon>
        <taxon>Leptospirillum</taxon>
    </lineage>
</organism>
<evidence type="ECO:0000313" key="2">
    <source>
        <dbReference type="EMBL" id="AFS52815.1"/>
    </source>
</evidence>